<dbReference type="Gene3D" id="3.40.1550.10">
    <property type="entry name" value="CheC-like"/>
    <property type="match status" value="1"/>
</dbReference>
<name>A0A2N1PTL7_9BACT</name>
<comment type="caution">
    <text evidence="2">The sequence shown here is derived from an EMBL/GenBank/DDBJ whole genome shotgun (WGS) entry which is preliminary data.</text>
</comment>
<sequence length="152" mass="16605">MKAEYVNPILEALYSLLQKFAGTDSRRGKLVRIESQVPRGDITIVLPVSGQVTGRILLIMDRKIVLAMGKRMLLGFPVRDIDGLTRDAIMELALRIAADASETLAKREIRASLMHPRLIEGRTTEIPLLAKSALGISIETGDGSIILAVDLT</sequence>
<evidence type="ECO:0000313" key="3">
    <source>
        <dbReference type="Proteomes" id="UP000233256"/>
    </source>
</evidence>
<evidence type="ECO:0000256" key="1">
    <source>
        <dbReference type="ARBA" id="ARBA00022500"/>
    </source>
</evidence>
<evidence type="ECO:0008006" key="4">
    <source>
        <dbReference type="Google" id="ProtNLM"/>
    </source>
</evidence>
<protein>
    <recommendedName>
        <fullName evidence="4">Chemotaxis protein CheX</fullName>
    </recommendedName>
</protein>
<reference evidence="2 3" key="1">
    <citation type="journal article" date="2017" name="ISME J.">
        <title>Potential for microbial H2 and metal transformations associated with novel bacteria and archaea in deep terrestrial subsurface sediments.</title>
        <authorList>
            <person name="Hernsdorf A.W."/>
            <person name="Amano Y."/>
            <person name="Miyakawa K."/>
            <person name="Ise K."/>
            <person name="Suzuki Y."/>
            <person name="Anantharaman K."/>
            <person name="Probst A."/>
            <person name="Burstein D."/>
            <person name="Thomas B.C."/>
            <person name="Banfield J.F."/>
        </authorList>
    </citation>
    <scope>NUCLEOTIDE SEQUENCE [LARGE SCALE GENOMIC DNA]</scope>
    <source>
        <strain evidence="2">HGW-Wallbacteria-1</strain>
    </source>
</reference>
<dbReference type="Proteomes" id="UP000233256">
    <property type="component" value="Unassembled WGS sequence"/>
</dbReference>
<dbReference type="SUPFAM" id="SSF103039">
    <property type="entry name" value="CheC-like"/>
    <property type="match status" value="1"/>
</dbReference>
<dbReference type="AlphaFoldDB" id="A0A2N1PTL7"/>
<dbReference type="PANTHER" id="PTHR39452:SF1">
    <property type="entry name" value="CHEY-P PHOSPHATASE CHEX"/>
    <property type="match status" value="1"/>
</dbReference>
<organism evidence="2 3">
    <name type="scientific">Candidatus Wallbacteria bacterium HGW-Wallbacteria-1</name>
    <dbReference type="NCBI Taxonomy" id="2013854"/>
    <lineage>
        <taxon>Bacteria</taxon>
        <taxon>Candidatus Walliibacteriota</taxon>
    </lineage>
</organism>
<accession>A0A2N1PTL7</accession>
<proteinExistence type="predicted"/>
<dbReference type="PANTHER" id="PTHR39452">
    <property type="entry name" value="CHEY-P PHOSPHATASE CHEX"/>
    <property type="match status" value="1"/>
</dbReference>
<dbReference type="InterPro" id="IPR028976">
    <property type="entry name" value="CheC-like_sf"/>
</dbReference>
<dbReference type="GO" id="GO:0006935">
    <property type="term" value="P:chemotaxis"/>
    <property type="evidence" value="ECO:0007669"/>
    <property type="project" value="UniProtKB-KW"/>
</dbReference>
<dbReference type="CDD" id="cd17906">
    <property type="entry name" value="CheX"/>
    <property type="match status" value="1"/>
</dbReference>
<keyword evidence="1" id="KW-0145">Chemotaxis</keyword>
<dbReference type="InterPro" id="IPR038756">
    <property type="entry name" value="CheX-like"/>
</dbReference>
<dbReference type="EMBL" id="PGXC01000002">
    <property type="protein sequence ID" value="PKK91681.1"/>
    <property type="molecule type" value="Genomic_DNA"/>
</dbReference>
<evidence type="ECO:0000313" key="2">
    <source>
        <dbReference type="EMBL" id="PKK91681.1"/>
    </source>
</evidence>
<gene>
    <name evidence="2" type="ORF">CVV64_03175</name>
</gene>